<feature type="region of interest" description="Disordered" evidence="1">
    <location>
        <begin position="350"/>
        <end position="374"/>
    </location>
</feature>
<dbReference type="InterPro" id="IPR036397">
    <property type="entry name" value="RNaseH_sf"/>
</dbReference>
<evidence type="ECO:0000259" key="2">
    <source>
        <dbReference type="PROSITE" id="PS50943"/>
    </source>
</evidence>
<feature type="domain" description="HTH cro/C1-type" evidence="2">
    <location>
        <begin position="279"/>
        <end position="296"/>
    </location>
</feature>
<evidence type="ECO:0000313" key="3">
    <source>
        <dbReference type="EMBL" id="UYV68430.1"/>
    </source>
</evidence>
<name>A0ABY6KMQ8_9ARAC</name>
<reference evidence="3 4" key="1">
    <citation type="submission" date="2022-01" db="EMBL/GenBank/DDBJ databases">
        <title>A chromosomal length assembly of Cordylochernes scorpioides.</title>
        <authorList>
            <person name="Zeh D."/>
            <person name="Zeh J."/>
        </authorList>
    </citation>
    <scope>NUCLEOTIDE SEQUENCE [LARGE SCALE GENOMIC DNA]</scope>
    <source>
        <strain evidence="3">IN4F17</strain>
        <tissue evidence="3">Whole Body</tissue>
    </source>
</reference>
<dbReference type="EMBL" id="CP092867">
    <property type="protein sequence ID" value="UYV68430.1"/>
    <property type="molecule type" value="Genomic_DNA"/>
</dbReference>
<evidence type="ECO:0000256" key="1">
    <source>
        <dbReference type="SAM" id="MobiDB-lite"/>
    </source>
</evidence>
<keyword evidence="4" id="KW-1185">Reference proteome</keyword>
<organism evidence="3 4">
    <name type="scientific">Cordylochernes scorpioides</name>
    <dbReference type="NCBI Taxonomy" id="51811"/>
    <lineage>
        <taxon>Eukaryota</taxon>
        <taxon>Metazoa</taxon>
        <taxon>Ecdysozoa</taxon>
        <taxon>Arthropoda</taxon>
        <taxon>Chelicerata</taxon>
        <taxon>Arachnida</taxon>
        <taxon>Pseudoscorpiones</taxon>
        <taxon>Cheliferoidea</taxon>
        <taxon>Chernetidae</taxon>
        <taxon>Cordylochernes</taxon>
    </lineage>
</organism>
<proteinExistence type="predicted"/>
<dbReference type="Gene3D" id="3.30.420.10">
    <property type="entry name" value="Ribonuclease H-like superfamily/Ribonuclease H"/>
    <property type="match status" value="2"/>
</dbReference>
<dbReference type="SUPFAM" id="SSF53098">
    <property type="entry name" value="Ribonuclease H-like"/>
    <property type="match status" value="1"/>
</dbReference>
<dbReference type="PANTHER" id="PTHR46060">
    <property type="entry name" value="MARINER MOS1 TRANSPOSASE-LIKE PROTEIN"/>
    <property type="match status" value="1"/>
</dbReference>
<dbReference type="InterPro" id="IPR052709">
    <property type="entry name" value="Transposase-MT_Hybrid"/>
</dbReference>
<dbReference type="InterPro" id="IPR012337">
    <property type="entry name" value="RNaseH-like_sf"/>
</dbReference>
<feature type="region of interest" description="Disordered" evidence="1">
    <location>
        <begin position="109"/>
        <end position="133"/>
    </location>
</feature>
<dbReference type="Gene3D" id="1.10.10.10">
    <property type="entry name" value="Winged helix-like DNA-binding domain superfamily/Winged helix DNA-binding domain"/>
    <property type="match status" value="1"/>
</dbReference>
<dbReference type="PROSITE" id="PS50943">
    <property type="entry name" value="HTH_CROC1"/>
    <property type="match status" value="1"/>
</dbReference>
<sequence>MVVPASCRRIISAYHNLSHPGVRATTRMVTAHYVWPASYCPPDGRFSHVHIDLVGPLPPSENYRYIFTCVDRFTRWPKALPIQDITAKTVANAFLSVWISRFGRASKSDYRPRQANKDITLPPSSKRPGRRIPQTAERLPSLSRFHELVLETSLVLLGIQAPTPSRNIFSRTPPPFPSASSPTESWLEDLKRTIASLKPAPSKPHGNRHVYVPKPLETCSHVYLRRDLILPPLAPTYDGPYEVLFRKPKIYKLKIKKRSTWVSIDRLKPAFTSEGPIQTQEELAETLGVTQQAISNRLKVMGMMQKQGNWVPYELKPGNIERRICTCELLLKRQNRKVFFASNRDGGRKVDSLRRPKCRKSSVKPGHASTSTAKPNIHGKKLMLCIWWDQLGVIYYELLQPNETITGERYQQQLMRLSRALKIKRPLYAKRLAHVPFDDTWPGRAALHFLRRGEKMGQCLDRLKRRGFFRHGIRMLPERWENVVAKDGQYFE</sequence>
<dbReference type="Proteomes" id="UP001235939">
    <property type="component" value="Chromosome 05"/>
</dbReference>
<dbReference type="PANTHER" id="PTHR46060:SF2">
    <property type="entry name" value="HISTONE-LYSINE N-METHYLTRANSFERASE SETMAR"/>
    <property type="match status" value="1"/>
</dbReference>
<evidence type="ECO:0000313" key="4">
    <source>
        <dbReference type="Proteomes" id="UP001235939"/>
    </source>
</evidence>
<dbReference type="Pfam" id="PF01359">
    <property type="entry name" value="Transposase_1"/>
    <property type="match status" value="1"/>
</dbReference>
<dbReference type="InterPro" id="IPR036388">
    <property type="entry name" value="WH-like_DNA-bd_sf"/>
</dbReference>
<accession>A0ABY6KMQ8</accession>
<gene>
    <name evidence="3" type="ORF">LAZ67_5004295</name>
</gene>
<dbReference type="InterPro" id="IPR001387">
    <property type="entry name" value="Cro/C1-type_HTH"/>
</dbReference>
<protein>
    <recommendedName>
        <fullName evidence="2">HTH cro/C1-type domain-containing protein</fullName>
    </recommendedName>
</protein>
<dbReference type="InterPro" id="IPR001888">
    <property type="entry name" value="Transposase_1"/>
</dbReference>